<dbReference type="Proteomes" id="UP001317779">
    <property type="component" value="Chromosome"/>
</dbReference>
<organism evidence="1 2">
    <name type="scientific">Microbacterium terricola</name>
    <dbReference type="NCBI Taxonomy" id="344163"/>
    <lineage>
        <taxon>Bacteria</taxon>
        <taxon>Bacillati</taxon>
        <taxon>Actinomycetota</taxon>
        <taxon>Actinomycetes</taxon>
        <taxon>Micrococcales</taxon>
        <taxon>Microbacteriaceae</taxon>
        <taxon>Microbacterium</taxon>
    </lineage>
</organism>
<proteinExistence type="predicted"/>
<evidence type="ECO:0000313" key="1">
    <source>
        <dbReference type="EMBL" id="BDV31424.1"/>
    </source>
</evidence>
<name>A0ABM8E0G4_9MICO</name>
<keyword evidence="2" id="KW-1185">Reference proteome</keyword>
<dbReference type="EMBL" id="AP027141">
    <property type="protein sequence ID" value="BDV31424.1"/>
    <property type="molecule type" value="Genomic_DNA"/>
</dbReference>
<protein>
    <submittedName>
        <fullName evidence="1">Uncharacterized protein</fullName>
    </submittedName>
</protein>
<gene>
    <name evidence="1" type="ORF">Microterr_20840</name>
</gene>
<accession>A0ABM8E0G4</accession>
<reference evidence="1 2" key="1">
    <citation type="submission" date="2022-12" db="EMBL/GenBank/DDBJ databases">
        <title>Microbacterium terricola strain KV-448 chromosome, complete genome.</title>
        <authorList>
            <person name="Oshima T."/>
            <person name="Moriya T."/>
            <person name="Bessho Y."/>
        </authorList>
    </citation>
    <scope>NUCLEOTIDE SEQUENCE [LARGE SCALE GENOMIC DNA]</scope>
    <source>
        <strain evidence="1 2">KV-448</strain>
    </source>
</reference>
<dbReference type="RefSeq" id="WP_263797987.1">
    <property type="nucleotide sequence ID" value="NZ_AP027141.1"/>
</dbReference>
<sequence>MAKPPARDGTFDGEVEVSDGKYWTWTGPATRWIPSGAGVEYKEAPADGALGQ</sequence>
<evidence type="ECO:0000313" key="2">
    <source>
        <dbReference type="Proteomes" id="UP001317779"/>
    </source>
</evidence>